<dbReference type="EMBL" id="ACJN02000004">
    <property type="protein sequence ID" value="EFI33103.1"/>
    <property type="molecule type" value="Genomic_DNA"/>
</dbReference>
<evidence type="ECO:0000313" key="1">
    <source>
        <dbReference type="EMBL" id="EFI33103.1"/>
    </source>
</evidence>
<protein>
    <submittedName>
        <fullName evidence="1">Addiction module component, TIGR02574 family</fullName>
    </submittedName>
</protein>
<comment type="caution">
    <text evidence="1">The sequence shown here is derived from an EMBL/GenBank/DDBJ whole genome shotgun (WGS) entry which is preliminary data.</text>
</comment>
<evidence type="ECO:0000313" key="2">
    <source>
        <dbReference type="Proteomes" id="UP000005496"/>
    </source>
</evidence>
<dbReference type="InterPro" id="IPR013406">
    <property type="entry name" value="CHP02574_addiction_mod"/>
</dbReference>
<keyword evidence="2" id="KW-1185">Reference proteome</keyword>
<dbReference type="RefSeq" id="WP_008871795.1">
    <property type="nucleotide sequence ID" value="NZ_ACJN02000004.1"/>
</dbReference>
<dbReference type="eggNOG" id="ENOG5033AKF">
    <property type="taxonomic scope" value="Bacteria"/>
</dbReference>
<sequence length="74" mass="8429">MSTITADILELSVAERLQLVEDIWDSIAAVPEAVPLNEDQKKELDRRLEAYHLDPEAGSPWIEVRERLRTRSGS</sequence>
<dbReference type="Pfam" id="PF09720">
    <property type="entry name" value="Unstab_antitox"/>
    <property type="match status" value="1"/>
</dbReference>
<name>D6SU12_9BACT</name>
<accession>D6SU12</accession>
<dbReference type="AlphaFoldDB" id="D6SU12"/>
<organism evidence="1 2">
    <name type="scientific">Desulfonatronospira thiodismutans ASO3-1</name>
    <dbReference type="NCBI Taxonomy" id="555779"/>
    <lineage>
        <taxon>Bacteria</taxon>
        <taxon>Pseudomonadati</taxon>
        <taxon>Thermodesulfobacteriota</taxon>
        <taxon>Desulfovibrionia</taxon>
        <taxon>Desulfovibrionales</taxon>
        <taxon>Desulfonatronovibrionaceae</taxon>
        <taxon>Desulfonatronospira</taxon>
    </lineage>
</organism>
<dbReference type="Proteomes" id="UP000005496">
    <property type="component" value="Unassembled WGS sequence"/>
</dbReference>
<dbReference type="OrthoDB" id="8909055at2"/>
<reference evidence="1" key="1">
    <citation type="submission" date="2010-05" db="EMBL/GenBank/DDBJ databases">
        <title>The draft genome of Desulfonatronospira thiodismutans ASO3-1.</title>
        <authorList>
            <consortium name="US DOE Joint Genome Institute (JGI-PGF)"/>
            <person name="Lucas S."/>
            <person name="Copeland A."/>
            <person name="Lapidus A."/>
            <person name="Cheng J.-F."/>
            <person name="Bruce D."/>
            <person name="Goodwin L."/>
            <person name="Pitluck S."/>
            <person name="Chertkov O."/>
            <person name="Brettin T."/>
            <person name="Detter J.C."/>
            <person name="Han C."/>
            <person name="Land M.L."/>
            <person name="Hauser L."/>
            <person name="Kyrpides N."/>
            <person name="Mikhailova N."/>
            <person name="Muyzer G."/>
            <person name="Woyke T."/>
        </authorList>
    </citation>
    <scope>NUCLEOTIDE SEQUENCE [LARGE SCALE GENOMIC DNA]</scope>
    <source>
        <strain evidence="1">ASO3-1</strain>
    </source>
</reference>
<dbReference type="NCBIfam" id="TIGR02574">
    <property type="entry name" value="stabl_TIGR02574"/>
    <property type="match status" value="1"/>
</dbReference>
<proteinExistence type="predicted"/>
<gene>
    <name evidence="1" type="ORF">Dthio_PD0418</name>
</gene>